<evidence type="ECO:0000256" key="7">
    <source>
        <dbReference type="RuleBase" id="RU000461"/>
    </source>
</evidence>
<evidence type="ECO:0000313" key="10">
    <source>
        <dbReference type="Proteomes" id="UP000054516"/>
    </source>
</evidence>
<keyword evidence="8" id="KW-1133">Transmembrane helix</keyword>
<keyword evidence="6 7" id="KW-0349">Heme</keyword>
<dbReference type="STRING" id="77044.A0A1S7UNR5"/>
<feature type="transmembrane region" description="Helical" evidence="8">
    <location>
        <begin position="12"/>
        <end position="37"/>
    </location>
</feature>
<dbReference type="OMA" id="YEHNTSH"/>
<keyword evidence="4 6" id="KW-0408">Iron</keyword>
<comment type="similarity">
    <text evidence="2 7">Belongs to the cytochrome P450 family.</text>
</comment>
<evidence type="ECO:0000256" key="2">
    <source>
        <dbReference type="ARBA" id="ARBA00010617"/>
    </source>
</evidence>
<dbReference type="Proteomes" id="UP000054516">
    <property type="component" value="Unassembled WGS sequence"/>
</dbReference>
<dbReference type="InterPro" id="IPR001128">
    <property type="entry name" value="Cyt_P450"/>
</dbReference>
<keyword evidence="10" id="KW-1185">Reference proteome</keyword>
<dbReference type="InterPro" id="IPR002403">
    <property type="entry name" value="Cyt_P450_E_grp-IV"/>
</dbReference>
<reference evidence="9" key="1">
    <citation type="submission" date="2016-03" db="EMBL/GenBank/DDBJ databases">
        <title>Draft genome sequence of Rosellinia necatrix.</title>
        <authorList>
            <person name="Kanematsu S."/>
        </authorList>
    </citation>
    <scope>NUCLEOTIDE SEQUENCE [LARGE SCALE GENOMIC DNA]</scope>
    <source>
        <strain evidence="9">W97</strain>
    </source>
</reference>
<dbReference type="InterPro" id="IPR036396">
    <property type="entry name" value="Cyt_P450_sf"/>
</dbReference>
<evidence type="ECO:0000256" key="1">
    <source>
        <dbReference type="ARBA" id="ARBA00001971"/>
    </source>
</evidence>
<evidence type="ECO:0000256" key="5">
    <source>
        <dbReference type="ARBA" id="ARBA00023033"/>
    </source>
</evidence>
<dbReference type="AlphaFoldDB" id="A0A1S7UNR5"/>
<dbReference type="PRINTS" id="PR00465">
    <property type="entry name" value="EP450IV"/>
</dbReference>
<organism evidence="9">
    <name type="scientific">Rosellinia necatrix</name>
    <name type="common">White root-rot fungus</name>
    <dbReference type="NCBI Taxonomy" id="77044"/>
    <lineage>
        <taxon>Eukaryota</taxon>
        <taxon>Fungi</taxon>
        <taxon>Dikarya</taxon>
        <taxon>Ascomycota</taxon>
        <taxon>Pezizomycotina</taxon>
        <taxon>Sordariomycetes</taxon>
        <taxon>Xylariomycetidae</taxon>
        <taxon>Xylariales</taxon>
        <taxon>Xylariaceae</taxon>
        <taxon>Rosellinia</taxon>
    </lineage>
</organism>
<accession>A0A1S7UNR5</accession>
<evidence type="ECO:0000256" key="3">
    <source>
        <dbReference type="ARBA" id="ARBA00022723"/>
    </source>
</evidence>
<dbReference type="GO" id="GO:0004497">
    <property type="term" value="F:monooxygenase activity"/>
    <property type="evidence" value="ECO:0007669"/>
    <property type="project" value="UniProtKB-KW"/>
</dbReference>
<evidence type="ECO:0000256" key="4">
    <source>
        <dbReference type="ARBA" id="ARBA00023004"/>
    </source>
</evidence>
<gene>
    <name evidence="9" type="ORF">SAMD00023353_2200300</name>
</gene>
<dbReference type="Gene3D" id="1.10.630.10">
    <property type="entry name" value="Cytochrome P450"/>
    <property type="match status" value="1"/>
</dbReference>
<proteinExistence type="inferred from homology"/>
<dbReference type="OrthoDB" id="3366823at2759"/>
<dbReference type="EMBL" id="DF977467">
    <property type="protein sequence ID" value="GAP85101.1"/>
    <property type="molecule type" value="Genomic_DNA"/>
</dbReference>
<keyword evidence="3 6" id="KW-0479">Metal-binding</keyword>
<feature type="binding site" description="axial binding residue" evidence="6">
    <location>
        <position position="443"/>
    </location>
    <ligand>
        <name>heme</name>
        <dbReference type="ChEBI" id="CHEBI:30413"/>
    </ligand>
    <ligandPart>
        <name>Fe</name>
        <dbReference type="ChEBI" id="CHEBI:18248"/>
    </ligandPart>
</feature>
<dbReference type="InterPro" id="IPR053007">
    <property type="entry name" value="CYP450_monoxygenase_sec-met"/>
</dbReference>
<dbReference type="GO" id="GO:0016705">
    <property type="term" value="F:oxidoreductase activity, acting on paired donors, with incorporation or reduction of molecular oxygen"/>
    <property type="evidence" value="ECO:0007669"/>
    <property type="project" value="InterPro"/>
</dbReference>
<comment type="cofactor">
    <cofactor evidence="1 6">
        <name>heme</name>
        <dbReference type="ChEBI" id="CHEBI:30413"/>
    </cofactor>
</comment>
<dbReference type="Pfam" id="PF00067">
    <property type="entry name" value="p450"/>
    <property type="match status" value="1"/>
</dbReference>
<dbReference type="PANTHER" id="PTHR47582:SF1">
    <property type="entry name" value="P450, PUTATIVE (EUROFUNG)-RELATED"/>
    <property type="match status" value="1"/>
</dbReference>
<dbReference type="CDD" id="cd11040">
    <property type="entry name" value="CYP7_CYP8-like"/>
    <property type="match status" value="1"/>
</dbReference>
<keyword evidence="5 7" id="KW-0503">Monooxygenase</keyword>
<protein>
    <submittedName>
        <fullName evidence="9">Putative cytochrome p450 oxidoreductase</fullName>
    </submittedName>
</protein>
<dbReference type="InterPro" id="IPR017972">
    <property type="entry name" value="Cyt_P450_CS"/>
</dbReference>
<keyword evidence="8" id="KW-0472">Membrane</keyword>
<keyword evidence="8" id="KW-0812">Transmembrane</keyword>
<evidence type="ECO:0000256" key="6">
    <source>
        <dbReference type="PIRSR" id="PIRSR602403-1"/>
    </source>
</evidence>
<evidence type="ECO:0000256" key="8">
    <source>
        <dbReference type="SAM" id="Phobius"/>
    </source>
</evidence>
<dbReference type="SUPFAM" id="SSF48264">
    <property type="entry name" value="Cytochrome P450"/>
    <property type="match status" value="1"/>
</dbReference>
<keyword evidence="7" id="KW-0560">Oxidoreductase</keyword>
<evidence type="ECO:0000313" key="9">
    <source>
        <dbReference type="EMBL" id="GAP85101.1"/>
    </source>
</evidence>
<dbReference type="PANTHER" id="PTHR47582">
    <property type="entry name" value="P450, PUTATIVE (EUROFUNG)-RELATED"/>
    <property type="match status" value="1"/>
</dbReference>
<name>A0A1S7UNR5_ROSNE</name>
<dbReference type="GO" id="GO:0020037">
    <property type="term" value="F:heme binding"/>
    <property type="evidence" value="ECO:0007669"/>
    <property type="project" value="InterPro"/>
</dbReference>
<dbReference type="GO" id="GO:0005506">
    <property type="term" value="F:iron ion binding"/>
    <property type="evidence" value="ECO:0007669"/>
    <property type="project" value="InterPro"/>
</dbReference>
<dbReference type="PROSITE" id="PS00086">
    <property type="entry name" value="CYTOCHROME_P450"/>
    <property type="match status" value="1"/>
</dbReference>
<sequence length="532" mass="59602">MWSSFFDQAKHYAFLDTVPATIIAGIVTTYIFLAALLRLTQDKDEPPVIKTSIPFISPVIGMIQGNSNFYNQMRTKYPHLPIYTLRLPGTRLYIINSPDLIPLVQRQHRIFSFAPVEARAAKTFMGTSKPGLEIINRNMGGDDSFVPGFLRAVHPALSPGPELDDLNQNAIQVVLKSLDQLATKSPASVKLYEWVTHQLFFATTDAVFGPQNPLRDTVNLANWYKYEPALMTLMLDVLPNILASEGVKAREALVDSFVDYLTDKDQVDRGSGYIRRRHDFMTGQGVSLRDIARFEVGGVFALVGNTIPTCFWFLYHIFSDPQVLEDCRRELSNAVREDNDTNVVNLEYVKNSCPIFMSTYQEVFRFHGMGTSARVVLDDHTLDRYRIKKGSTILIPAKLQHTSEENWGSNVGSFNHRRFVKTPGQKRHNPVAFRGFGGGTTLCPGRHFATTEILLFAAVVTLRFEVIPKAAQWPLPTTAKSSQAAALDQPDYDIDVELKLRPANSASWSVSFPVKDHATLLTAEDISPSNMP</sequence>